<feature type="domain" description="DUF6922" evidence="1">
    <location>
        <begin position="97"/>
        <end position="147"/>
    </location>
</feature>
<proteinExistence type="predicted"/>
<name>A0ABP7TK54_9FLAO</name>
<accession>A0ABP7TK54</accession>
<sequence>MNKHISILRGIHPGFVLERELKKRGLRKGNFALQIQEYPQTLSTITKGKRDMNIGLALKIEKLLGIEEGFFMILQVYYDIEREKNKQNSSLPDLSIIRPVLFWDTKMEKLDWQKQKKAIIKRVFERGNEAEKREITRFYGNETISIVLNTDKHALL</sequence>
<gene>
    <name evidence="2" type="ORF">GCM10022386_08330</name>
</gene>
<dbReference type="EMBL" id="BAABCR010000013">
    <property type="protein sequence ID" value="GAA4027264.1"/>
    <property type="molecule type" value="Genomic_DNA"/>
</dbReference>
<evidence type="ECO:0000313" key="2">
    <source>
        <dbReference type="EMBL" id="GAA4027264.1"/>
    </source>
</evidence>
<dbReference type="SUPFAM" id="SSF47413">
    <property type="entry name" value="lambda repressor-like DNA-binding domains"/>
    <property type="match status" value="1"/>
</dbReference>
<evidence type="ECO:0000313" key="3">
    <source>
        <dbReference type="Proteomes" id="UP001500968"/>
    </source>
</evidence>
<dbReference type="InterPro" id="IPR053830">
    <property type="entry name" value="DUF6922"/>
</dbReference>
<evidence type="ECO:0000259" key="1">
    <source>
        <dbReference type="Pfam" id="PF21956"/>
    </source>
</evidence>
<reference evidence="3" key="1">
    <citation type="journal article" date="2019" name="Int. J. Syst. Evol. Microbiol.">
        <title>The Global Catalogue of Microorganisms (GCM) 10K type strain sequencing project: providing services to taxonomists for standard genome sequencing and annotation.</title>
        <authorList>
            <consortium name="The Broad Institute Genomics Platform"/>
            <consortium name="The Broad Institute Genome Sequencing Center for Infectious Disease"/>
            <person name="Wu L."/>
            <person name="Ma J."/>
        </authorList>
    </citation>
    <scope>NUCLEOTIDE SEQUENCE [LARGE SCALE GENOMIC DNA]</scope>
    <source>
        <strain evidence="3">JCM 17064</strain>
    </source>
</reference>
<dbReference type="RefSeq" id="WP_324690466.1">
    <property type="nucleotide sequence ID" value="NZ_BAABCR010000013.1"/>
</dbReference>
<protein>
    <recommendedName>
        <fullName evidence="1">DUF6922 domain-containing protein</fullName>
    </recommendedName>
</protein>
<dbReference type="Proteomes" id="UP001500968">
    <property type="component" value="Unassembled WGS sequence"/>
</dbReference>
<dbReference type="InterPro" id="IPR010982">
    <property type="entry name" value="Lambda_DNA-bd_dom_sf"/>
</dbReference>
<dbReference type="Pfam" id="PF21956">
    <property type="entry name" value="DUF6922"/>
    <property type="match status" value="1"/>
</dbReference>
<dbReference type="Gene3D" id="1.10.260.40">
    <property type="entry name" value="lambda repressor-like DNA-binding domains"/>
    <property type="match status" value="1"/>
</dbReference>
<keyword evidence="3" id="KW-1185">Reference proteome</keyword>
<comment type="caution">
    <text evidence="2">The sequence shown here is derived from an EMBL/GenBank/DDBJ whole genome shotgun (WGS) entry which is preliminary data.</text>
</comment>
<organism evidence="2 3">
    <name type="scientific">Flavobacterium cheonhonense</name>
    <dbReference type="NCBI Taxonomy" id="706185"/>
    <lineage>
        <taxon>Bacteria</taxon>
        <taxon>Pseudomonadati</taxon>
        <taxon>Bacteroidota</taxon>
        <taxon>Flavobacteriia</taxon>
        <taxon>Flavobacteriales</taxon>
        <taxon>Flavobacteriaceae</taxon>
        <taxon>Flavobacterium</taxon>
    </lineage>
</organism>